<dbReference type="AlphaFoldDB" id="A0A5B7I9N8"/>
<keyword evidence="2" id="KW-1185">Reference proteome</keyword>
<evidence type="ECO:0000313" key="1">
    <source>
        <dbReference type="EMBL" id="MPC79023.1"/>
    </source>
</evidence>
<evidence type="ECO:0000313" key="2">
    <source>
        <dbReference type="Proteomes" id="UP000324222"/>
    </source>
</evidence>
<dbReference type="Proteomes" id="UP000324222">
    <property type="component" value="Unassembled WGS sequence"/>
</dbReference>
<accession>A0A5B7I9N8</accession>
<protein>
    <submittedName>
        <fullName evidence="1">Uncharacterized protein</fullName>
    </submittedName>
</protein>
<name>A0A5B7I9N8_PORTR</name>
<reference evidence="1 2" key="1">
    <citation type="submission" date="2019-05" db="EMBL/GenBank/DDBJ databases">
        <title>Another draft genome of Portunus trituberculatus and its Hox gene families provides insights of decapod evolution.</title>
        <authorList>
            <person name="Jeong J.-H."/>
            <person name="Song I."/>
            <person name="Kim S."/>
            <person name="Choi T."/>
            <person name="Kim D."/>
            <person name="Ryu S."/>
            <person name="Kim W."/>
        </authorList>
    </citation>
    <scope>NUCLEOTIDE SEQUENCE [LARGE SCALE GENOMIC DNA]</scope>
    <source>
        <tissue evidence="1">Muscle</tissue>
    </source>
</reference>
<comment type="caution">
    <text evidence="1">The sequence shown here is derived from an EMBL/GenBank/DDBJ whole genome shotgun (WGS) entry which is preliminary data.</text>
</comment>
<gene>
    <name evidence="1" type="ORF">E2C01_073534</name>
</gene>
<organism evidence="1 2">
    <name type="scientific">Portunus trituberculatus</name>
    <name type="common">Swimming crab</name>
    <name type="synonym">Neptunus trituberculatus</name>
    <dbReference type="NCBI Taxonomy" id="210409"/>
    <lineage>
        <taxon>Eukaryota</taxon>
        <taxon>Metazoa</taxon>
        <taxon>Ecdysozoa</taxon>
        <taxon>Arthropoda</taxon>
        <taxon>Crustacea</taxon>
        <taxon>Multicrustacea</taxon>
        <taxon>Malacostraca</taxon>
        <taxon>Eumalacostraca</taxon>
        <taxon>Eucarida</taxon>
        <taxon>Decapoda</taxon>
        <taxon>Pleocyemata</taxon>
        <taxon>Brachyura</taxon>
        <taxon>Eubrachyura</taxon>
        <taxon>Portunoidea</taxon>
        <taxon>Portunidae</taxon>
        <taxon>Portuninae</taxon>
        <taxon>Portunus</taxon>
    </lineage>
</organism>
<proteinExistence type="predicted"/>
<sequence length="63" mass="6984">MGNQCSRLHVEARLNQLGDGELDTMRLSRPRSACCCGWGRYTIAGLFHLPGRNREGNQAPRVG</sequence>
<dbReference type="EMBL" id="VSRR010050008">
    <property type="protein sequence ID" value="MPC79023.1"/>
    <property type="molecule type" value="Genomic_DNA"/>
</dbReference>